<name>F2KJJ6_PSEBN</name>
<evidence type="ECO:0000313" key="2">
    <source>
        <dbReference type="Proteomes" id="UP000006692"/>
    </source>
</evidence>
<dbReference type="AlphaFoldDB" id="F2KJJ6"/>
<evidence type="ECO:0000313" key="1">
    <source>
        <dbReference type="EMBL" id="AEA70222.1"/>
    </source>
</evidence>
<reference evidence="1 2" key="1">
    <citation type="journal article" date="2011" name="J. Bacteriol.">
        <title>Complete genome sequence of a beneficial plant root-associated bacterium, Pseudomonas brassicacearum.</title>
        <authorList>
            <person name="Ortet P."/>
            <person name="Barakat M."/>
            <person name="Lalaouna D."/>
            <person name="Fochesato S."/>
            <person name="Barbe V."/>
            <person name="Vacherie B."/>
            <person name="Santaella C."/>
            <person name="Heulin T."/>
            <person name="Achouak W."/>
        </authorList>
    </citation>
    <scope>NUCLEOTIDE SEQUENCE [LARGE SCALE GENOMIC DNA]</scope>
    <source>
        <strain evidence="1 2">NFM421</strain>
    </source>
</reference>
<protein>
    <submittedName>
        <fullName evidence="1">Uncharacterized protein</fullName>
    </submittedName>
</protein>
<dbReference type="HOGENOM" id="CLU_2702024_0_0_6"/>
<reference key="2">
    <citation type="submission" date="2011-03" db="EMBL/GenBank/DDBJ databases">
        <title>Complete Genome Sequence of a beneficial plant roots-associated bacterium Pseudomonas brassicacearum.</title>
        <authorList>
            <person name="Ortet P."/>
            <person name="Barakat M."/>
            <person name="Lalaouna D."/>
            <person name="Fochesato S."/>
            <person name="Barbe V."/>
            <person name="Santaella C."/>
            <person name="Heulin T."/>
            <person name="Achouak W."/>
        </authorList>
    </citation>
    <scope>NUCLEOTIDE SEQUENCE</scope>
    <source>
        <strain>NFM421</strain>
    </source>
</reference>
<gene>
    <name evidence="1" type="ORF">PSEBR_a3839</name>
</gene>
<sequence length="69" mass="7475">MSTAPVKSLINEQIEELPADRMILAFTHTKWLGALSLAHDAGIPNVHAWCGRACLCGEWTVAYAVKVAP</sequence>
<proteinExistence type="predicted"/>
<dbReference type="STRING" id="994484.PSEBR_a3839"/>
<accession>F2KJJ6</accession>
<dbReference type="KEGG" id="pba:PSEBR_a3839"/>
<dbReference type="Proteomes" id="UP000006692">
    <property type="component" value="Chromosome"/>
</dbReference>
<dbReference type="EMBL" id="CP002585">
    <property type="protein sequence ID" value="AEA70222.1"/>
    <property type="molecule type" value="Genomic_DNA"/>
</dbReference>
<dbReference type="RefSeq" id="WP_013693896.1">
    <property type="nucleotide sequence ID" value="NC_015379.1"/>
</dbReference>
<organism evidence="1 2">
    <name type="scientific">Pseudomonas brassicacearum (strain NFM421)</name>
    <dbReference type="NCBI Taxonomy" id="994484"/>
    <lineage>
        <taxon>Bacteria</taxon>
        <taxon>Pseudomonadati</taxon>
        <taxon>Pseudomonadota</taxon>
        <taxon>Gammaproteobacteria</taxon>
        <taxon>Pseudomonadales</taxon>
        <taxon>Pseudomonadaceae</taxon>
        <taxon>Pseudomonas</taxon>
    </lineage>
</organism>